<comment type="caution">
    <text evidence="2">The sequence shown here is derived from an EMBL/GenBank/DDBJ whole genome shotgun (WGS) entry which is preliminary data.</text>
</comment>
<evidence type="ECO:0000256" key="1">
    <source>
        <dbReference type="SAM" id="Phobius"/>
    </source>
</evidence>
<keyword evidence="3" id="KW-1185">Reference proteome</keyword>
<evidence type="ECO:0000313" key="2">
    <source>
        <dbReference type="EMBL" id="MFH7598780.1"/>
    </source>
</evidence>
<proteinExistence type="predicted"/>
<dbReference type="EMBL" id="JBBDHD010000094">
    <property type="protein sequence ID" value="MFH7598780.1"/>
    <property type="molecule type" value="Genomic_DNA"/>
</dbReference>
<dbReference type="RefSeq" id="WP_395512460.1">
    <property type="nucleotide sequence ID" value="NZ_JBBDHD010000094.1"/>
</dbReference>
<dbReference type="Gene3D" id="3.10.450.730">
    <property type="entry name" value="BLIP domain"/>
    <property type="match status" value="1"/>
</dbReference>
<protein>
    <submittedName>
        <fullName evidence="2">Uncharacterized protein</fullName>
    </submittedName>
</protein>
<accession>A0ABW7PK46</accession>
<gene>
    <name evidence="2" type="ORF">WDV06_27345</name>
</gene>
<keyword evidence="1" id="KW-0812">Transmembrane</keyword>
<name>A0ABW7PK46_9ACTN</name>
<evidence type="ECO:0000313" key="3">
    <source>
        <dbReference type="Proteomes" id="UP001610631"/>
    </source>
</evidence>
<dbReference type="Proteomes" id="UP001610631">
    <property type="component" value="Unassembled WGS sequence"/>
</dbReference>
<keyword evidence="1" id="KW-1133">Transmembrane helix</keyword>
<feature type="transmembrane region" description="Helical" evidence="1">
    <location>
        <begin position="7"/>
        <end position="29"/>
    </location>
</feature>
<keyword evidence="1" id="KW-0472">Membrane</keyword>
<organism evidence="2 3">
    <name type="scientific">Streptomyces racemochromogenes</name>
    <dbReference type="NCBI Taxonomy" id="67353"/>
    <lineage>
        <taxon>Bacteria</taxon>
        <taxon>Bacillati</taxon>
        <taxon>Actinomycetota</taxon>
        <taxon>Actinomycetes</taxon>
        <taxon>Kitasatosporales</taxon>
        <taxon>Streptomycetaceae</taxon>
        <taxon>Streptomyces</taxon>
    </lineage>
</organism>
<reference evidence="2 3" key="1">
    <citation type="submission" date="2024-03" db="EMBL/GenBank/DDBJ databases">
        <title>Whole genome sequencing of Streptomyces racemochromogenes, to identify antimicrobial biosynthetic gene clusters.</title>
        <authorList>
            <person name="Suryawanshi P."/>
            <person name="Krishnaraj P.U."/>
            <person name="Arun Y.P."/>
            <person name="Suryawanshi M.P."/>
            <person name="Rakshit O."/>
        </authorList>
    </citation>
    <scope>NUCLEOTIDE SEQUENCE [LARGE SCALE GENOMIC DNA]</scope>
    <source>
        <strain evidence="2 3">AUDT626</strain>
    </source>
</reference>
<sequence length="119" mass="12547">MAQRKGCLIGCGVALVLGIGLLAALFLGVGKMLDVADKTLVDPKVYASVRVGDPEGEVRAKLPSGESFVKSALKEGGPAEPAGSVCAWYVSSDDKASEEVLRFCFKDGKLAEKAQYHMK</sequence>